<dbReference type="InterPro" id="IPR002347">
    <property type="entry name" value="SDR_fam"/>
</dbReference>
<evidence type="ECO:0000256" key="3">
    <source>
        <dbReference type="ARBA" id="ARBA00023027"/>
    </source>
</evidence>
<protein>
    <submittedName>
        <fullName evidence="4">Uncharacterized protein</fullName>
    </submittedName>
</protein>
<organism evidence="4">
    <name type="scientific">freshwater metagenome</name>
    <dbReference type="NCBI Taxonomy" id="449393"/>
    <lineage>
        <taxon>unclassified sequences</taxon>
        <taxon>metagenomes</taxon>
        <taxon>ecological metagenomes</taxon>
    </lineage>
</organism>
<reference evidence="4" key="1">
    <citation type="submission" date="2014-06" db="EMBL/GenBank/DDBJ databases">
        <title>Key roles for freshwater Actinobacteria revealed by deep metagenomic sequencing.</title>
        <authorList>
            <person name="Ghai R."/>
            <person name="Mizuno C.M."/>
            <person name="Picazo A."/>
            <person name="Camacho A."/>
            <person name="Rodriguez-Valera F."/>
        </authorList>
    </citation>
    <scope>NUCLEOTIDE SEQUENCE</scope>
</reference>
<dbReference type="PANTHER" id="PTHR43477">
    <property type="entry name" value="DIHYDROANTICAPSIN 7-DEHYDROGENASE"/>
    <property type="match status" value="1"/>
</dbReference>
<dbReference type="InterPro" id="IPR051122">
    <property type="entry name" value="SDR_DHRS6-like"/>
</dbReference>
<dbReference type="PANTHER" id="PTHR43477:SF4">
    <property type="entry name" value="DEHYDROGENASE_REDUCTASE SDR FAMILY MEMBER 6"/>
    <property type="match status" value="1"/>
</dbReference>
<accession>A0A094Q2X8</accession>
<dbReference type="Pfam" id="PF13561">
    <property type="entry name" value="adh_short_C2"/>
    <property type="match status" value="1"/>
</dbReference>
<dbReference type="FunFam" id="3.40.50.720:FF:000084">
    <property type="entry name" value="Short-chain dehydrogenase reductase"/>
    <property type="match status" value="1"/>
</dbReference>
<name>A0A094Q2X8_9ZZZZ</name>
<gene>
    <name evidence="4" type="ORF">GM51_9710</name>
</gene>
<keyword evidence="2" id="KW-0560">Oxidoreductase</keyword>
<comment type="similarity">
    <text evidence="1">Belongs to the short-chain dehydrogenases/reductases (SDR) family.</text>
</comment>
<evidence type="ECO:0000256" key="1">
    <source>
        <dbReference type="ARBA" id="ARBA00006484"/>
    </source>
</evidence>
<proteinExistence type="inferred from homology"/>
<dbReference type="PRINTS" id="PR00080">
    <property type="entry name" value="SDRFAMILY"/>
</dbReference>
<comment type="caution">
    <text evidence="4">The sequence shown here is derived from an EMBL/GenBank/DDBJ whole genome shotgun (WGS) entry which is preliminary data.</text>
</comment>
<dbReference type="CDD" id="cd05233">
    <property type="entry name" value="SDR_c"/>
    <property type="match status" value="1"/>
</dbReference>
<evidence type="ECO:0000313" key="4">
    <source>
        <dbReference type="EMBL" id="KGA17747.1"/>
    </source>
</evidence>
<dbReference type="InterPro" id="IPR036291">
    <property type="entry name" value="NAD(P)-bd_dom_sf"/>
</dbReference>
<dbReference type="GO" id="GO:0016491">
    <property type="term" value="F:oxidoreductase activity"/>
    <property type="evidence" value="ECO:0007669"/>
    <property type="project" value="UniProtKB-KW"/>
</dbReference>
<sequence>MGIDLSGKVVIVTGGAKGIGEGCVQKFLDSNAIVISFDLDDSSLAIQESKYANLESSFSSHVVDVSNEAQVEDAVTKVLASHGRIDGLINCAGIQTYGSVTDTTEEIWDRTFNVNVKSMFLTAKYVAPAMIAQKAGSIVNISSVQSLMSQKTVVAYAASKGAINALTRASAIDLAISGVRVNAILPGSVDTPMLRTSAEIHRGEKSIEEVLADWGAGHPLGRIAKSSEIGDLAVFLVSDESAFITGQSIVIDGGLSIQVPVILPGK</sequence>
<keyword evidence="3" id="KW-0520">NAD</keyword>
<evidence type="ECO:0000256" key="2">
    <source>
        <dbReference type="ARBA" id="ARBA00023002"/>
    </source>
</evidence>
<dbReference type="SUPFAM" id="SSF51735">
    <property type="entry name" value="NAD(P)-binding Rossmann-fold domains"/>
    <property type="match status" value="1"/>
</dbReference>
<dbReference type="AlphaFoldDB" id="A0A094Q2X8"/>
<dbReference type="PRINTS" id="PR00081">
    <property type="entry name" value="GDHRDH"/>
</dbReference>
<dbReference type="EMBL" id="JNSL01000055">
    <property type="protein sequence ID" value="KGA17747.1"/>
    <property type="molecule type" value="Genomic_DNA"/>
</dbReference>
<dbReference type="Gene3D" id="3.40.50.720">
    <property type="entry name" value="NAD(P)-binding Rossmann-like Domain"/>
    <property type="match status" value="1"/>
</dbReference>